<dbReference type="RefSeq" id="WP_134836829.1">
    <property type="nucleotide sequence ID" value="NZ_SATR01000035.1"/>
</dbReference>
<dbReference type="PANTHER" id="PTHR30485">
    <property type="entry name" value="NI/FE-HYDROGENASE 1 B-TYPE CYTOCHROME SUBUNIT"/>
    <property type="match status" value="1"/>
</dbReference>
<protein>
    <submittedName>
        <fullName evidence="8">Hydrogenase</fullName>
    </submittedName>
</protein>
<comment type="caution">
    <text evidence="8">The sequence shown here is derived from an EMBL/GenBank/DDBJ whole genome shotgun (WGS) entry which is preliminary data.</text>
</comment>
<dbReference type="OrthoDB" id="196472at2"/>
<feature type="transmembrane region" description="Helical" evidence="6">
    <location>
        <begin position="189"/>
        <end position="207"/>
    </location>
</feature>
<feature type="transmembrane region" description="Helical" evidence="6">
    <location>
        <begin position="133"/>
        <end position="156"/>
    </location>
</feature>
<keyword evidence="5 6" id="KW-0472">Membrane</keyword>
<keyword evidence="2" id="KW-1003">Cell membrane</keyword>
<evidence type="ECO:0000256" key="3">
    <source>
        <dbReference type="ARBA" id="ARBA00022692"/>
    </source>
</evidence>
<dbReference type="SUPFAM" id="SSF81342">
    <property type="entry name" value="Transmembrane di-heme cytochromes"/>
    <property type="match status" value="1"/>
</dbReference>
<organism evidence="8 9">
    <name type="scientific">Vibrio ouci</name>
    <dbReference type="NCBI Taxonomy" id="2499078"/>
    <lineage>
        <taxon>Bacteria</taxon>
        <taxon>Pseudomonadati</taxon>
        <taxon>Pseudomonadota</taxon>
        <taxon>Gammaproteobacteria</taxon>
        <taxon>Vibrionales</taxon>
        <taxon>Vibrionaceae</taxon>
        <taxon>Vibrio</taxon>
    </lineage>
</organism>
<evidence type="ECO:0000256" key="6">
    <source>
        <dbReference type="SAM" id="Phobius"/>
    </source>
</evidence>
<keyword evidence="9" id="KW-1185">Reference proteome</keyword>
<dbReference type="GO" id="GO:0020037">
    <property type="term" value="F:heme binding"/>
    <property type="evidence" value="ECO:0007669"/>
    <property type="project" value="TreeGrafter"/>
</dbReference>
<dbReference type="InterPro" id="IPR051542">
    <property type="entry name" value="Hydrogenase_cytochrome"/>
</dbReference>
<dbReference type="EMBL" id="SATR01000035">
    <property type="protein sequence ID" value="TFH90112.1"/>
    <property type="molecule type" value="Genomic_DNA"/>
</dbReference>
<dbReference type="Proteomes" id="UP000297753">
    <property type="component" value="Unassembled WGS sequence"/>
</dbReference>
<dbReference type="GO" id="GO:0009055">
    <property type="term" value="F:electron transfer activity"/>
    <property type="evidence" value="ECO:0007669"/>
    <property type="project" value="InterPro"/>
</dbReference>
<dbReference type="GO" id="GO:0022904">
    <property type="term" value="P:respiratory electron transport chain"/>
    <property type="evidence" value="ECO:0007669"/>
    <property type="project" value="InterPro"/>
</dbReference>
<evidence type="ECO:0000256" key="1">
    <source>
        <dbReference type="ARBA" id="ARBA00004651"/>
    </source>
</evidence>
<sequence length="208" mass="22551">MKVWDLATRLYHWVQAGLFVGLMASGFSGNGPHVQLGLALFTLLVWRIVWGVIGSETSRFRQFVRSPKTVVLYLLGRQPEATGHNPAGGWMVMIMISALLLQCISGLALAGLLDGLPLAQYWLTDGLFSALESIHFGLVNLLPAMIGLHVGAVLFYKLRGKPLTKAMITGIQVRLTDGVSVKFVSQLRALLMLVVSASVTMAIIAFSS</sequence>
<dbReference type="GO" id="GO:0005886">
    <property type="term" value="C:plasma membrane"/>
    <property type="evidence" value="ECO:0007669"/>
    <property type="project" value="UniProtKB-SubCell"/>
</dbReference>
<feature type="domain" description="Cytochrome b561 bacterial/Ni-hydrogenase" evidence="7">
    <location>
        <begin position="3"/>
        <end position="170"/>
    </location>
</feature>
<keyword evidence="4 6" id="KW-1133">Transmembrane helix</keyword>
<dbReference type="PANTHER" id="PTHR30485:SF2">
    <property type="entry name" value="BLL0597 PROTEIN"/>
    <property type="match status" value="1"/>
</dbReference>
<dbReference type="InterPro" id="IPR016174">
    <property type="entry name" value="Di-haem_cyt_TM"/>
</dbReference>
<evidence type="ECO:0000313" key="8">
    <source>
        <dbReference type="EMBL" id="TFH90112.1"/>
    </source>
</evidence>
<dbReference type="Pfam" id="PF01292">
    <property type="entry name" value="Ni_hydr_CYTB"/>
    <property type="match status" value="1"/>
</dbReference>
<name>A0A4Y8WB39_9VIBR</name>
<reference evidence="8 9" key="1">
    <citation type="submission" date="2019-01" db="EMBL/GenBank/DDBJ databases">
        <title>Vibrio BEI176 sp. nov, a marine bacterium isolated from China: eastern marignal seas.</title>
        <authorList>
            <person name="Li B."/>
        </authorList>
    </citation>
    <scope>NUCLEOTIDE SEQUENCE [LARGE SCALE GENOMIC DNA]</scope>
    <source>
        <strain evidence="8 9">BEI176</strain>
    </source>
</reference>
<feature type="transmembrane region" description="Helical" evidence="6">
    <location>
        <begin position="34"/>
        <end position="53"/>
    </location>
</feature>
<keyword evidence="3 6" id="KW-0812">Transmembrane</keyword>
<dbReference type="InterPro" id="IPR011577">
    <property type="entry name" value="Cyt_b561_bac/Ni-Hgenase"/>
</dbReference>
<evidence type="ECO:0000256" key="2">
    <source>
        <dbReference type="ARBA" id="ARBA00022475"/>
    </source>
</evidence>
<feature type="transmembrane region" description="Helical" evidence="6">
    <location>
        <begin position="87"/>
        <end position="113"/>
    </location>
</feature>
<dbReference type="AlphaFoldDB" id="A0A4Y8WB39"/>
<evidence type="ECO:0000313" key="9">
    <source>
        <dbReference type="Proteomes" id="UP000297753"/>
    </source>
</evidence>
<dbReference type="Gene3D" id="1.20.950.20">
    <property type="entry name" value="Transmembrane di-heme cytochromes, Chain C"/>
    <property type="match status" value="1"/>
</dbReference>
<comment type="subcellular location">
    <subcellularLocation>
        <location evidence="1">Cell membrane</location>
        <topology evidence="1">Multi-pass membrane protein</topology>
    </subcellularLocation>
</comment>
<evidence type="ECO:0000259" key="7">
    <source>
        <dbReference type="Pfam" id="PF01292"/>
    </source>
</evidence>
<evidence type="ECO:0000256" key="4">
    <source>
        <dbReference type="ARBA" id="ARBA00022989"/>
    </source>
</evidence>
<gene>
    <name evidence="8" type="ORF">ELS82_18720</name>
</gene>
<accession>A0A4Y8WB39</accession>
<evidence type="ECO:0000256" key="5">
    <source>
        <dbReference type="ARBA" id="ARBA00023136"/>
    </source>
</evidence>
<proteinExistence type="predicted"/>